<feature type="domain" description="HTH marR-type" evidence="4">
    <location>
        <begin position="15"/>
        <end position="147"/>
    </location>
</feature>
<dbReference type="Pfam" id="PF01047">
    <property type="entry name" value="MarR"/>
    <property type="match status" value="1"/>
</dbReference>
<organism evidence="5 6">
    <name type="scientific">Caldinitratiruptor microaerophilus</name>
    <dbReference type="NCBI Taxonomy" id="671077"/>
    <lineage>
        <taxon>Bacteria</taxon>
        <taxon>Bacillati</taxon>
        <taxon>Bacillota</taxon>
        <taxon>Clostridia</taxon>
        <taxon>Eubacteriales</taxon>
        <taxon>Symbiobacteriaceae</taxon>
        <taxon>Caldinitratiruptor</taxon>
    </lineage>
</organism>
<dbReference type="InterPro" id="IPR039422">
    <property type="entry name" value="MarR/SlyA-like"/>
</dbReference>
<dbReference type="RefSeq" id="WP_264843048.1">
    <property type="nucleotide sequence ID" value="NZ_AP025628.1"/>
</dbReference>
<dbReference type="GO" id="GO:0003677">
    <property type="term" value="F:DNA binding"/>
    <property type="evidence" value="ECO:0007669"/>
    <property type="project" value="UniProtKB-KW"/>
</dbReference>
<keyword evidence="2" id="KW-0238">DNA-binding</keyword>
<dbReference type="PANTHER" id="PTHR33164:SF43">
    <property type="entry name" value="HTH-TYPE TRANSCRIPTIONAL REPRESSOR YETL"/>
    <property type="match status" value="1"/>
</dbReference>
<name>A0AA35CHG7_9FIRM</name>
<dbReference type="AlphaFoldDB" id="A0AA35CHG7"/>
<dbReference type="InterPro" id="IPR023187">
    <property type="entry name" value="Tscrpt_reg_MarR-type_CS"/>
</dbReference>
<gene>
    <name evidence="5" type="ORF">caldi_00120</name>
</gene>
<dbReference type="InterPro" id="IPR036390">
    <property type="entry name" value="WH_DNA-bd_sf"/>
</dbReference>
<proteinExistence type="predicted"/>
<evidence type="ECO:0000259" key="4">
    <source>
        <dbReference type="PROSITE" id="PS50995"/>
    </source>
</evidence>
<keyword evidence="1" id="KW-0805">Transcription regulation</keyword>
<dbReference type="Gene3D" id="1.10.10.10">
    <property type="entry name" value="Winged helix-like DNA-binding domain superfamily/Winged helix DNA-binding domain"/>
    <property type="match status" value="1"/>
</dbReference>
<keyword evidence="6" id="KW-1185">Reference proteome</keyword>
<evidence type="ECO:0000313" key="5">
    <source>
        <dbReference type="EMBL" id="BDG58922.1"/>
    </source>
</evidence>
<reference evidence="5" key="1">
    <citation type="submission" date="2022-03" db="EMBL/GenBank/DDBJ databases">
        <title>Complete genome sequence of Caldinitratiruptor microaerophilus.</title>
        <authorList>
            <person name="Mukaiyama R."/>
            <person name="Nishiyama T."/>
            <person name="Ueda K."/>
        </authorList>
    </citation>
    <scope>NUCLEOTIDE SEQUENCE</scope>
    <source>
        <strain evidence="5">JCM 16183</strain>
    </source>
</reference>
<dbReference type="GO" id="GO:0006950">
    <property type="term" value="P:response to stress"/>
    <property type="evidence" value="ECO:0007669"/>
    <property type="project" value="TreeGrafter"/>
</dbReference>
<dbReference type="PRINTS" id="PR00598">
    <property type="entry name" value="HTHMARR"/>
</dbReference>
<dbReference type="Proteomes" id="UP001163687">
    <property type="component" value="Chromosome"/>
</dbReference>
<sequence length="169" mass="19342">MKQPDLGAANEKFNPENVLPLLQTISAMVEKRCHRFLSQRYGLTMPQYMLLLAAMYGDATTLGGLADELNCSRGNLTGVADRLERDGWLVRERSTEDRRVVNIRLTDKGTRVWEIKQELAKEMADLSRVWTAEERGVLYRLLEKLYRDLKRRDRAAYLEGAQQVEAPGA</sequence>
<dbReference type="PROSITE" id="PS50995">
    <property type="entry name" value="HTH_MARR_2"/>
    <property type="match status" value="1"/>
</dbReference>
<dbReference type="SUPFAM" id="SSF46785">
    <property type="entry name" value="Winged helix' DNA-binding domain"/>
    <property type="match status" value="1"/>
</dbReference>
<keyword evidence="3" id="KW-0804">Transcription</keyword>
<evidence type="ECO:0000256" key="2">
    <source>
        <dbReference type="ARBA" id="ARBA00023125"/>
    </source>
</evidence>
<evidence type="ECO:0000313" key="6">
    <source>
        <dbReference type="Proteomes" id="UP001163687"/>
    </source>
</evidence>
<dbReference type="EMBL" id="AP025628">
    <property type="protein sequence ID" value="BDG58922.1"/>
    <property type="molecule type" value="Genomic_DNA"/>
</dbReference>
<dbReference type="KEGG" id="cmic:caldi_00120"/>
<dbReference type="InterPro" id="IPR000835">
    <property type="entry name" value="HTH_MarR-typ"/>
</dbReference>
<dbReference type="PANTHER" id="PTHR33164">
    <property type="entry name" value="TRANSCRIPTIONAL REGULATOR, MARR FAMILY"/>
    <property type="match status" value="1"/>
</dbReference>
<evidence type="ECO:0000256" key="1">
    <source>
        <dbReference type="ARBA" id="ARBA00023015"/>
    </source>
</evidence>
<dbReference type="PROSITE" id="PS01117">
    <property type="entry name" value="HTH_MARR_1"/>
    <property type="match status" value="1"/>
</dbReference>
<dbReference type="GO" id="GO:0003700">
    <property type="term" value="F:DNA-binding transcription factor activity"/>
    <property type="evidence" value="ECO:0007669"/>
    <property type="project" value="InterPro"/>
</dbReference>
<dbReference type="InterPro" id="IPR036388">
    <property type="entry name" value="WH-like_DNA-bd_sf"/>
</dbReference>
<protein>
    <recommendedName>
        <fullName evidence="4">HTH marR-type domain-containing protein</fullName>
    </recommendedName>
</protein>
<dbReference type="SMART" id="SM00347">
    <property type="entry name" value="HTH_MARR"/>
    <property type="match status" value="1"/>
</dbReference>
<accession>A0AA35CHG7</accession>
<evidence type="ECO:0000256" key="3">
    <source>
        <dbReference type="ARBA" id="ARBA00023163"/>
    </source>
</evidence>